<feature type="region of interest" description="Disordered" evidence="3">
    <location>
        <begin position="1"/>
        <end position="20"/>
    </location>
</feature>
<dbReference type="EMBL" id="BAAAQA010000002">
    <property type="protein sequence ID" value="GAA2109103.1"/>
    <property type="molecule type" value="Genomic_DNA"/>
</dbReference>
<dbReference type="InterPro" id="IPR000873">
    <property type="entry name" value="AMP-dep_synth/lig_dom"/>
</dbReference>
<feature type="domain" description="AB hydrolase-1" evidence="5">
    <location>
        <begin position="70"/>
        <end position="311"/>
    </location>
</feature>
<evidence type="ECO:0000256" key="1">
    <source>
        <dbReference type="ARBA" id="ARBA00006432"/>
    </source>
</evidence>
<protein>
    <submittedName>
        <fullName evidence="6">Alpha/beta fold hydrolase</fullName>
    </submittedName>
</protein>
<evidence type="ECO:0000313" key="7">
    <source>
        <dbReference type="Proteomes" id="UP001500166"/>
    </source>
</evidence>
<dbReference type="InterPro" id="IPR042099">
    <property type="entry name" value="ANL_N_sf"/>
</dbReference>
<reference evidence="7" key="1">
    <citation type="journal article" date="2019" name="Int. J. Syst. Evol. Microbiol.">
        <title>The Global Catalogue of Microorganisms (GCM) 10K type strain sequencing project: providing services to taxonomists for standard genome sequencing and annotation.</title>
        <authorList>
            <consortium name="The Broad Institute Genomics Platform"/>
            <consortium name="The Broad Institute Genome Sequencing Center for Infectious Disease"/>
            <person name="Wu L."/>
            <person name="Ma J."/>
        </authorList>
    </citation>
    <scope>NUCLEOTIDE SEQUENCE [LARGE SCALE GENOMIC DNA]</scope>
    <source>
        <strain evidence="7">JCM 15914</strain>
    </source>
</reference>
<evidence type="ECO:0000259" key="5">
    <source>
        <dbReference type="Pfam" id="PF00561"/>
    </source>
</evidence>
<dbReference type="SUPFAM" id="SSF53474">
    <property type="entry name" value="alpha/beta-Hydrolases"/>
    <property type="match status" value="1"/>
</dbReference>
<evidence type="ECO:0000256" key="3">
    <source>
        <dbReference type="SAM" id="MobiDB-lite"/>
    </source>
</evidence>
<dbReference type="PANTHER" id="PTHR43201:SF5">
    <property type="entry name" value="MEDIUM-CHAIN ACYL-COA LIGASE ACSF2, MITOCHONDRIAL"/>
    <property type="match status" value="1"/>
</dbReference>
<keyword evidence="2" id="KW-0436">Ligase</keyword>
<dbReference type="Gene3D" id="3.40.50.12780">
    <property type="entry name" value="N-terminal domain of ligase-like"/>
    <property type="match status" value="1"/>
</dbReference>
<evidence type="ECO:0000313" key="6">
    <source>
        <dbReference type="EMBL" id="GAA2109103.1"/>
    </source>
</evidence>
<dbReference type="Gene3D" id="3.40.50.1820">
    <property type="entry name" value="alpha/beta hydrolase"/>
    <property type="match status" value="1"/>
</dbReference>
<dbReference type="InterPro" id="IPR000073">
    <property type="entry name" value="AB_hydrolase_1"/>
</dbReference>
<comment type="similarity">
    <text evidence="1">Belongs to the ATP-dependent AMP-binding enzyme family.</text>
</comment>
<dbReference type="InterPro" id="IPR029058">
    <property type="entry name" value="AB_hydrolase_fold"/>
</dbReference>
<dbReference type="InterPro" id="IPR045851">
    <property type="entry name" value="AMP-bd_C_sf"/>
</dbReference>
<comment type="caution">
    <text evidence="6">The sequence shown here is derived from an EMBL/GenBank/DDBJ whole genome shotgun (WGS) entry which is preliminary data.</text>
</comment>
<gene>
    <name evidence="6" type="ORF">GCM10009824_02810</name>
</gene>
<dbReference type="Gene3D" id="3.30.300.30">
    <property type="match status" value="1"/>
</dbReference>
<evidence type="ECO:0000256" key="2">
    <source>
        <dbReference type="ARBA" id="ARBA00022598"/>
    </source>
</evidence>
<dbReference type="PROSITE" id="PS00455">
    <property type="entry name" value="AMP_BINDING"/>
    <property type="match status" value="1"/>
</dbReference>
<dbReference type="GO" id="GO:0016787">
    <property type="term" value="F:hydrolase activity"/>
    <property type="evidence" value="ECO:0007669"/>
    <property type="project" value="UniProtKB-KW"/>
</dbReference>
<evidence type="ECO:0000259" key="4">
    <source>
        <dbReference type="Pfam" id="PF00501"/>
    </source>
</evidence>
<dbReference type="Pfam" id="PF00561">
    <property type="entry name" value="Abhydrolase_1"/>
    <property type="match status" value="1"/>
</dbReference>
<sequence length="913" mass="97769">MSKKNSRSPQTAPRLPMSEVPLPGIDPAWSTTVTVASTAAVEPVRGRKRRWHLLDNGPALEKAGKTPRGLILAVHGNPTWSYLWHSVLEAATDSDQPWRVVAVDQLDMGFSERTELFRRLEDRVQDLSDLTAELGIDTADVPVVTLAHDWGGLISQGWAQEHPNIHAATILTNTAVHHDNAEPIPTALQVALNSALHQPLTKETTAFLDTTLALADPAPSREVKKAFKAPYRTRERRQAIANFVADIPAPKDHPSHAAYERIAGRMSAREVPTLLLWGTNDPVFQQRYLDDLLRRAPHADVHRFEGAKHLVGESRDIATPILTWLDEHFGDGLPLTQQHREKRANASDDFSPFFAELDARRTDDSPAVVDMGPVAQTMDGTAPALNVERTVTWAQLSSEVDRLGAALLRTGVRPGDRVNLMVPPSSLLTTLIYSCLRIGAVIVVADQGLGRKGLTRALKGSSPDWFIGIRKALVGAKALGWPGRKISAVSLDPVTKKALGIEHTIPELLDSVTTVNHGELPVVDPDAEAAVLFTSGSTGPAKGVVYTHRQMAGMRDAIRVTYGLRAGTGLVAGFAPFALLGPALGAASVTPDMDVTQPKTLTARALAEAVMAIDATAIFASPAAISNVLTTADELAPAQRDALSRVNLMLSAGAPIPEALLERLQTLLPAAELHTPYGMTEALPLTDVSLNVIRAAREDAQMGFPGAGNGVCVGTPVHGAQLGILPLDHSGAVIDEITTEPGVTGEIVARAPHAKDHYDRLWITERISDQTPGWHRTGDVGHFDAKERLWVEGRLAHVINTSRGPVTPVAAEHAAESIPGVGRTALVGVGPQGSQTTVAVIETEPAPQKPGLAPADLADRVRATVEFATGIRPSAVMVIPEHPTDIRHNSKIDRAALSQWAERVLSGGKMSAL</sequence>
<dbReference type="InterPro" id="IPR020845">
    <property type="entry name" value="AMP-binding_CS"/>
</dbReference>
<dbReference type="Proteomes" id="UP001500166">
    <property type="component" value="Unassembled WGS sequence"/>
</dbReference>
<dbReference type="PANTHER" id="PTHR43201">
    <property type="entry name" value="ACYL-COA SYNTHETASE"/>
    <property type="match status" value="1"/>
</dbReference>
<organism evidence="6 7">
    <name type="scientific">Kocuria atrinae</name>
    <dbReference type="NCBI Taxonomy" id="592377"/>
    <lineage>
        <taxon>Bacteria</taxon>
        <taxon>Bacillati</taxon>
        <taxon>Actinomycetota</taxon>
        <taxon>Actinomycetes</taxon>
        <taxon>Micrococcales</taxon>
        <taxon>Micrococcaceae</taxon>
        <taxon>Kocuria</taxon>
    </lineage>
</organism>
<proteinExistence type="inferred from homology"/>
<accession>A0ABP5IYV8</accession>
<feature type="domain" description="AMP-dependent synthetase/ligase" evidence="4">
    <location>
        <begin position="370"/>
        <end position="753"/>
    </location>
</feature>
<dbReference type="Pfam" id="PF00501">
    <property type="entry name" value="AMP-binding"/>
    <property type="match status" value="1"/>
</dbReference>
<dbReference type="SUPFAM" id="SSF56801">
    <property type="entry name" value="Acetyl-CoA synthetase-like"/>
    <property type="match status" value="1"/>
</dbReference>
<name>A0ABP5IYV8_9MICC</name>
<keyword evidence="7" id="KW-1185">Reference proteome</keyword>
<keyword evidence="6" id="KW-0378">Hydrolase</keyword>